<proteinExistence type="predicted"/>
<name>A0A3M9XRR6_9HYPH</name>
<dbReference type="Proteomes" id="UP000268623">
    <property type="component" value="Unassembled WGS sequence"/>
</dbReference>
<sequence>MKRIAVLIVSIVMMQQLLLEEAVARPARCGVIGAGMTPYKGKCDFSADDGGGSFSITPTGKPAFGGATVINVSVISPGVAEVRGLTRDGISSRWGEAQRSKADPACWVGSDFKICVY</sequence>
<dbReference type="RefSeq" id="WP_123176615.1">
    <property type="nucleotide sequence ID" value="NZ_QWDD01000001.1"/>
</dbReference>
<evidence type="ECO:0000313" key="2">
    <source>
        <dbReference type="Proteomes" id="UP000268623"/>
    </source>
</evidence>
<dbReference type="EMBL" id="QWDD01000001">
    <property type="protein sequence ID" value="RNJ50701.1"/>
    <property type="molecule type" value="Genomic_DNA"/>
</dbReference>
<protein>
    <submittedName>
        <fullName evidence="1">Uncharacterized protein</fullName>
    </submittedName>
</protein>
<reference evidence="1 2" key="1">
    <citation type="submission" date="2018-08" db="EMBL/GenBank/DDBJ databases">
        <title>Genome sequence of Methylocystis hirsuta CSC1, a methanotroph able to accumulate PHAs.</title>
        <authorList>
            <person name="Bordel S."/>
            <person name="Rodriguez E."/>
            <person name="Gancedo J."/>
            <person name="Munoz R."/>
        </authorList>
    </citation>
    <scope>NUCLEOTIDE SEQUENCE [LARGE SCALE GENOMIC DNA]</scope>
    <source>
        <strain evidence="1 2">CSC1</strain>
    </source>
</reference>
<gene>
    <name evidence="1" type="ORF">D1O30_15020</name>
</gene>
<comment type="caution">
    <text evidence="1">The sequence shown here is derived from an EMBL/GenBank/DDBJ whole genome shotgun (WGS) entry which is preliminary data.</text>
</comment>
<dbReference type="AlphaFoldDB" id="A0A3M9XRR6"/>
<keyword evidence="2" id="KW-1185">Reference proteome</keyword>
<dbReference type="OrthoDB" id="8613937at2"/>
<organism evidence="1 2">
    <name type="scientific">Methylocystis hirsuta</name>
    <dbReference type="NCBI Taxonomy" id="369798"/>
    <lineage>
        <taxon>Bacteria</taxon>
        <taxon>Pseudomonadati</taxon>
        <taxon>Pseudomonadota</taxon>
        <taxon>Alphaproteobacteria</taxon>
        <taxon>Hyphomicrobiales</taxon>
        <taxon>Methylocystaceae</taxon>
        <taxon>Methylocystis</taxon>
    </lineage>
</organism>
<accession>A0A3M9XRR6</accession>
<evidence type="ECO:0000313" key="1">
    <source>
        <dbReference type="EMBL" id="RNJ50701.1"/>
    </source>
</evidence>